<gene>
    <name evidence="5" type="ORF">L915_17784</name>
</gene>
<dbReference type="InterPro" id="IPR038765">
    <property type="entry name" value="Papain-like_cys_pep_sf"/>
</dbReference>
<evidence type="ECO:0000256" key="3">
    <source>
        <dbReference type="ARBA" id="ARBA00022801"/>
    </source>
</evidence>
<dbReference type="VEuPathDB" id="FungiDB:PPTG_15428"/>
<dbReference type="EMBL" id="KI688780">
    <property type="protein sequence ID" value="ETK75643.1"/>
    <property type="molecule type" value="Genomic_DNA"/>
</dbReference>
<comment type="similarity">
    <text evidence="1">Belongs to the peptidase C48 family.</text>
</comment>
<evidence type="ECO:0000256" key="2">
    <source>
        <dbReference type="ARBA" id="ARBA00022670"/>
    </source>
</evidence>
<dbReference type="SUPFAM" id="SSF54001">
    <property type="entry name" value="Cysteine proteinases"/>
    <property type="match status" value="1"/>
</dbReference>
<sequence length="107" mass="12143">MHELAYFRRSKWLDDGCLRVVMSHLMDQDLDNNGQSRIGGVNPLYARVHGSMKKEMITSSSFNTSNRLVLIPIYIDGHWAGAVFDNENSKAIIFEPMQTSKYYKGAG</sequence>
<dbReference type="AlphaFoldDB" id="W2FXV5"/>
<keyword evidence="2" id="KW-0645">Protease</keyword>
<name>W2FXV5_PHYNI</name>
<reference evidence="5" key="1">
    <citation type="submission" date="2013-11" db="EMBL/GenBank/DDBJ databases">
        <title>The Genome Sequence of Phytophthora parasitica CJ02B3.</title>
        <authorList>
            <consortium name="The Broad Institute Genomics Platform"/>
            <person name="Russ C."/>
            <person name="Tyler B."/>
            <person name="Panabieres F."/>
            <person name="Shan W."/>
            <person name="Tripathy S."/>
            <person name="Grunwald N."/>
            <person name="Machado M."/>
            <person name="Johnson C.S."/>
            <person name="Arredondo F."/>
            <person name="Hong C."/>
            <person name="Coffey M."/>
            <person name="Young S.K."/>
            <person name="Zeng Q."/>
            <person name="Gargeya S."/>
            <person name="Fitzgerald M."/>
            <person name="Abouelleil A."/>
            <person name="Alvarado L."/>
            <person name="Chapman S.B."/>
            <person name="Gainer-Dewar J."/>
            <person name="Goldberg J."/>
            <person name="Griggs A."/>
            <person name="Gujja S."/>
            <person name="Hansen M."/>
            <person name="Howarth C."/>
            <person name="Imamovic A."/>
            <person name="Ireland A."/>
            <person name="Larimer J."/>
            <person name="McCowan C."/>
            <person name="Murphy C."/>
            <person name="Pearson M."/>
            <person name="Poon T.W."/>
            <person name="Priest M."/>
            <person name="Roberts A."/>
            <person name="Saif S."/>
            <person name="Shea T."/>
            <person name="Sykes S."/>
            <person name="Wortman J."/>
            <person name="Nusbaum C."/>
            <person name="Birren B."/>
        </authorList>
    </citation>
    <scope>NUCLEOTIDE SEQUENCE [LARGE SCALE GENOMIC DNA]</scope>
    <source>
        <strain evidence="5">CJ02B3</strain>
    </source>
</reference>
<dbReference type="Gene3D" id="3.40.395.10">
    <property type="entry name" value="Adenoviral Proteinase, Chain A"/>
    <property type="match status" value="1"/>
</dbReference>
<keyword evidence="3" id="KW-0378">Hydrolase</keyword>
<accession>W2FXV5</accession>
<protein>
    <recommendedName>
        <fullName evidence="4">Ubiquitin-like protease family profile domain-containing protein</fullName>
    </recommendedName>
</protein>
<organism evidence="5">
    <name type="scientific">Phytophthora nicotianae</name>
    <name type="common">Potato buckeye rot agent</name>
    <name type="synonym">Phytophthora parasitica</name>
    <dbReference type="NCBI Taxonomy" id="4792"/>
    <lineage>
        <taxon>Eukaryota</taxon>
        <taxon>Sar</taxon>
        <taxon>Stramenopiles</taxon>
        <taxon>Oomycota</taxon>
        <taxon>Peronosporomycetes</taxon>
        <taxon>Peronosporales</taxon>
        <taxon>Peronosporaceae</taxon>
        <taxon>Phytophthora</taxon>
    </lineage>
</organism>
<evidence type="ECO:0000259" key="4">
    <source>
        <dbReference type="Pfam" id="PF02902"/>
    </source>
</evidence>
<evidence type="ECO:0000256" key="1">
    <source>
        <dbReference type="ARBA" id="ARBA00005234"/>
    </source>
</evidence>
<dbReference type="GO" id="GO:0008234">
    <property type="term" value="F:cysteine-type peptidase activity"/>
    <property type="evidence" value="ECO:0007669"/>
    <property type="project" value="InterPro"/>
</dbReference>
<dbReference type="InterPro" id="IPR003653">
    <property type="entry name" value="Peptidase_C48_C"/>
</dbReference>
<feature type="domain" description="Ubiquitin-like protease family profile" evidence="4">
    <location>
        <begin position="50"/>
        <end position="102"/>
    </location>
</feature>
<proteinExistence type="inferred from homology"/>
<dbReference type="Proteomes" id="UP000053236">
    <property type="component" value="Unassembled WGS sequence"/>
</dbReference>
<dbReference type="Pfam" id="PF02902">
    <property type="entry name" value="Peptidase_C48"/>
    <property type="match status" value="1"/>
</dbReference>
<evidence type="ECO:0000313" key="5">
    <source>
        <dbReference type="EMBL" id="ETK75643.1"/>
    </source>
</evidence>
<dbReference type="GO" id="GO:0006508">
    <property type="term" value="P:proteolysis"/>
    <property type="evidence" value="ECO:0007669"/>
    <property type="project" value="UniProtKB-KW"/>
</dbReference>